<keyword evidence="2" id="KW-1185">Reference proteome</keyword>
<dbReference type="Proteomes" id="UP001145114">
    <property type="component" value="Unassembled WGS sequence"/>
</dbReference>
<reference evidence="1" key="1">
    <citation type="submission" date="2022-06" db="EMBL/GenBank/DDBJ databases">
        <title>Phylogenomic reconstructions and comparative analyses of Kickxellomycotina fungi.</title>
        <authorList>
            <person name="Reynolds N.K."/>
            <person name="Stajich J.E."/>
            <person name="Barry K."/>
            <person name="Grigoriev I.V."/>
            <person name="Crous P."/>
            <person name="Smith M.E."/>
        </authorList>
    </citation>
    <scope>NUCLEOTIDE SEQUENCE</scope>
    <source>
        <strain evidence="1">RSA 2271</strain>
    </source>
</reference>
<accession>A0ACC1HVN5</accession>
<evidence type="ECO:0000313" key="1">
    <source>
        <dbReference type="EMBL" id="KAJ1679375.1"/>
    </source>
</evidence>
<protein>
    <submittedName>
        <fullName evidence="1">Uncharacterized protein</fullName>
    </submittedName>
</protein>
<sequence length="133" mass="14258">MVVQVQDHMATLLAGLRARHNLRVRGQAVGEDLLKFLDGEVVKICERIELTTREGARGHSDSSGDDSSSSISGGSSTAQATRGPSRSGIRPISLPTIYPPTSWPPCPRTSRYTKSTADCDKPPPLPARCCAEL</sequence>
<gene>
    <name evidence="1" type="ORF">EV182_002178</name>
</gene>
<organism evidence="1 2">
    <name type="scientific">Spiromyces aspiralis</name>
    <dbReference type="NCBI Taxonomy" id="68401"/>
    <lineage>
        <taxon>Eukaryota</taxon>
        <taxon>Fungi</taxon>
        <taxon>Fungi incertae sedis</taxon>
        <taxon>Zoopagomycota</taxon>
        <taxon>Kickxellomycotina</taxon>
        <taxon>Kickxellomycetes</taxon>
        <taxon>Kickxellales</taxon>
        <taxon>Kickxellaceae</taxon>
        <taxon>Spiromyces</taxon>
    </lineage>
</organism>
<evidence type="ECO:0000313" key="2">
    <source>
        <dbReference type="Proteomes" id="UP001145114"/>
    </source>
</evidence>
<proteinExistence type="predicted"/>
<comment type="caution">
    <text evidence="1">The sequence shown here is derived from an EMBL/GenBank/DDBJ whole genome shotgun (WGS) entry which is preliminary data.</text>
</comment>
<dbReference type="EMBL" id="JAMZIH010000419">
    <property type="protein sequence ID" value="KAJ1679375.1"/>
    <property type="molecule type" value="Genomic_DNA"/>
</dbReference>
<name>A0ACC1HVN5_9FUNG</name>